<dbReference type="GO" id="GO:0005829">
    <property type="term" value="C:cytosol"/>
    <property type="evidence" value="ECO:0007669"/>
    <property type="project" value="TreeGrafter"/>
</dbReference>
<dbReference type="PROSITE" id="PS51063">
    <property type="entry name" value="HTH_CRP_2"/>
    <property type="match status" value="1"/>
</dbReference>
<evidence type="ECO:0000259" key="4">
    <source>
        <dbReference type="PROSITE" id="PS51063"/>
    </source>
</evidence>
<evidence type="ECO:0000256" key="3">
    <source>
        <dbReference type="ARBA" id="ARBA00023163"/>
    </source>
</evidence>
<dbReference type="EMBL" id="NHMP01000001">
    <property type="protein sequence ID" value="OXE50904.1"/>
    <property type="molecule type" value="Genomic_DNA"/>
</dbReference>
<dbReference type="Pfam" id="PF00027">
    <property type="entry name" value="cNMP_binding"/>
    <property type="match status" value="1"/>
</dbReference>
<dbReference type="SUPFAM" id="SSF46785">
    <property type="entry name" value="Winged helix' DNA-binding domain"/>
    <property type="match status" value="1"/>
</dbReference>
<dbReference type="CDD" id="cd00092">
    <property type="entry name" value="HTH_CRP"/>
    <property type="match status" value="1"/>
</dbReference>
<evidence type="ECO:0000256" key="1">
    <source>
        <dbReference type="ARBA" id="ARBA00023015"/>
    </source>
</evidence>
<dbReference type="GO" id="GO:0003677">
    <property type="term" value="F:DNA binding"/>
    <property type="evidence" value="ECO:0007669"/>
    <property type="project" value="UniProtKB-KW"/>
</dbReference>
<dbReference type="InterPro" id="IPR000595">
    <property type="entry name" value="cNMP-bd_dom"/>
</dbReference>
<dbReference type="SMART" id="SM00419">
    <property type="entry name" value="HTH_CRP"/>
    <property type="match status" value="1"/>
</dbReference>
<dbReference type="InterPro" id="IPR018490">
    <property type="entry name" value="cNMP-bd_dom_sf"/>
</dbReference>
<accession>A0A227KSN5</accession>
<dbReference type="GO" id="GO:0003700">
    <property type="term" value="F:DNA-binding transcription factor activity"/>
    <property type="evidence" value="ECO:0007669"/>
    <property type="project" value="TreeGrafter"/>
</dbReference>
<dbReference type="SUPFAM" id="SSF51206">
    <property type="entry name" value="cAMP-binding domain-like"/>
    <property type="match status" value="1"/>
</dbReference>
<dbReference type="InterPro" id="IPR036390">
    <property type="entry name" value="WH_DNA-bd_sf"/>
</dbReference>
<dbReference type="RefSeq" id="WP_066590812.1">
    <property type="nucleotide sequence ID" value="NZ_CAPNVM010000034.1"/>
</dbReference>
<dbReference type="Proteomes" id="UP000214610">
    <property type="component" value="Unassembled WGS sequence"/>
</dbReference>
<protein>
    <recommendedName>
        <fullName evidence="4">HTH crp-type domain-containing protein</fullName>
    </recommendedName>
</protein>
<reference evidence="6" key="1">
    <citation type="submission" date="2017-05" db="EMBL/GenBank/DDBJ databases">
        <title>Improved OligoMM genomes.</title>
        <authorList>
            <person name="Garzetti D."/>
        </authorList>
    </citation>
    <scope>NUCLEOTIDE SEQUENCE [LARGE SCALE GENOMIC DNA]</scope>
    <source>
        <strain evidence="6">YL45</strain>
    </source>
</reference>
<proteinExistence type="predicted"/>
<dbReference type="FunFam" id="1.10.10.10:FF:000028">
    <property type="entry name" value="Fumarate/nitrate reduction transcriptional regulator Fnr"/>
    <property type="match status" value="1"/>
</dbReference>
<dbReference type="Pfam" id="PF13545">
    <property type="entry name" value="HTH_Crp_2"/>
    <property type="match status" value="1"/>
</dbReference>
<keyword evidence="1" id="KW-0805">Transcription regulation</keyword>
<dbReference type="SMART" id="SM00100">
    <property type="entry name" value="cNMP"/>
    <property type="match status" value="1"/>
</dbReference>
<dbReference type="CDD" id="cd00038">
    <property type="entry name" value="CAP_ED"/>
    <property type="match status" value="1"/>
</dbReference>
<name>A0A227KSN5_9BURK</name>
<dbReference type="PANTHER" id="PTHR24567">
    <property type="entry name" value="CRP FAMILY TRANSCRIPTIONAL REGULATORY PROTEIN"/>
    <property type="match status" value="1"/>
</dbReference>
<dbReference type="PANTHER" id="PTHR24567:SF75">
    <property type="entry name" value="FUMARATE AND NITRATE REDUCTION REGULATORY PROTEIN"/>
    <property type="match status" value="1"/>
</dbReference>
<evidence type="ECO:0000313" key="5">
    <source>
        <dbReference type="EMBL" id="OXE50904.1"/>
    </source>
</evidence>
<dbReference type="InterPro" id="IPR014710">
    <property type="entry name" value="RmlC-like_jellyroll"/>
</dbReference>
<sequence>MGLKNFKQCPSPSCSTCGLKNICLPKKLASEELKAFGFIIPHSKKVFKGDKLFRKADSFKYLYCVRIGSFKTSVTSPEGTEQVTGFYMPGEVLGLCGVSSNSHYCDATAIEDAEVCVIPYKKFEEFCNKDSQLNKNFLSVLSAEVVRGHKNLLSLGSLRADEKLASFLLDLSQRYEARGYSRTEFILRMTRGEIGSFLGLKLETVSRVLSKFADSNLIEIHQKRVHILNLAGLKAILTEECRPE</sequence>
<comment type="caution">
    <text evidence="5">The sequence shown here is derived from an EMBL/GenBank/DDBJ whole genome shotgun (WGS) entry which is preliminary data.</text>
</comment>
<dbReference type="InterPro" id="IPR036388">
    <property type="entry name" value="WH-like_DNA-bd_sf"/>
</dbReference>
<keyword evidence="2" id="KW-0238">DNA-binding</keyword>
<gene>
    <name evidence="5" type="ORF">ADH67_00960</name>
</gene>
<dbReference type="InterPro" id="IPR012318">
    <property type="entry name" value="HTH_CRP"/>
</dbReference>
<evidence type="ECO:0000313" key="6">
    <source>
        <dbReference type="Proteomes" id="UP000214610"/>
    </source>
</evidence>
<keyword evidence="3" id="KW-0804">Transcription</keyword>
<organism evidence="5 6">
    <name type="scientific">Turicimonas muris</name>
    <dbReference type="NCBI Taxonomy" id="1796652"/>
    <lineage>
        <taxon>Bacteria</taxon>
        <taxon>Pseudomonadati</taxon>
        <taxon>Pseudomonadota</taxon>
        <taxon>Betaproteobacteria</taxon>
        <taxon>Burkholderiales</taxon>
        <taxon>Sutterellaceae</taxon>
        <taxon>Turicimonas</taxon>
    </lineage>
</organism>
<dbReference type="Gene3D" id="2.60.120.10">
    <property type="entry name" value="Jelly Rolls"/>
    <property type="match status" value="1"/>
</dbReference>
<dbReference type="InterPro" id="IPR050397">
    <property type="entry name" value="Env_Response_Regulators"/>
</dbReference>
<evidence type="ECO:0000256" key="2">
    <source>
        <dbReference type="ARBA" id="ARBA00023125"/>
    </source>
</evidence>
<feature type="domain" description="HTH crp-type" evidence="4">
    <location>
        <begin position="158"/>
        <end position="231"/>
    </location>
</feature>
<keyword evidence="6" id="KW-1185">Reference proteome</keyword>
<dbReference type="Gene3D" id="1.10.10.10">
    <property type="entry name" value="Winged helix-like DNA-binding domain superfamily/Winged helix DNA-binding domain"/>
    <property type="match status" value="1"/>
</dbReference>
<dbReference type="AlphaFoldDB" id="A0A227KSN5"/>
<dbReference type="PRINTS" id="PR00034">
    <property type="entry name" value="HTHCRP"/>
</dbReference>